<dbReference type="STRING" id="35722.A0A0B7MY39"/>
<evidence type="ECO:0000256" key="3">
    <source>
        <dbReference type="ARBA" id="ARBA00006220"/>
    </source>
</evidence>
<evidence type="ECO:0000313" key="13">
    <source>
        <dbReference type="EMBL" id="CEP10037.1"/>
    </source>
</evidence>
<dbReference type="SUPFAM" id="SSF50324">
    <property type="entry name" value="Inorganic pyrophosphatase"/>
    <property type="match status" value="1"/>
</dbReference>
<keyword evidence="12" id="KW-0802">TPR repeat</keyword>
<keyword evidence="14" id="KW-1185">Reference proteome</keyword>
<gene>
    <name evidence="13" type="primary">PARPA_03655.1 scaffold 9273</name>
</gene>
<protein>
    <recommendedName>
        <fullName evidence="10">Inorganic pyrophosphatase</fullName>
        <ecNumber evidence="4">3.6.1.1</ecNumber>
    </recommendedName>
    <alternativeName>
        <fullName evidence="9">Pyrophosphate phospho-hydrolase</fullName>
    </alternativeName>
</protein>
<dbReference type="OrthoDB" id="1608002at2759"/>
<dbReference type="Proteomes" id="UP000054107">
    <property type="component" value="Unassembled WGS sequence"/>
</dbReference>
<evidence type="ECO:0000256" key="11">
    <source>
        <dbReference type="ARBA" id="ARBA00047820"/>
    </source>
</evidence>
<dbReference type="GO" id="GO:0000287">
    <property type="term" value="F:magnesium ion binding"/>
    <property type="evidence" value="ECO:0007669"/>
    <property type="project" value="InterPro"/>
</dbReference>
<dbReference type="EMBL" id="LN723094">
    <property type="protein sequence ID" value="CEP10037.1"/>
    <property type="molecule type" value="Genomic_DNA"/>
</dbReference>
<dbReference type="GO" id="GO:0005737">
    <property type="term" value="C:cytoplasm"/>
    <property type="evidence" value="ECO:0007669"/>
    <property type="project" value="UniProtKB-SubCell"/>
</dbReference>
<feature type="repeat" description="TPR" evidence="12">
    <location>
        <begin position="409"/>
        <end position="442"/>
    </location>
</feature>
<evidence type="ECO:0000256" key="8">
    <source>
        <dbReference type="ARBA" id="ARBA00022842"/>
    </source>
</evidence>
<reference evidence="13 14" key="1">
    <citation type="submission" date="2014-09" db="EMBL/GenBank/DDBJ databases">
        <authorList>
            <person name="Ellenberger Sabrina"/>
        </authorList>
    </citation>
    <scope>NUCLEOTIDE SEQUENCE [LARGE SCALE GENOMIC DNA]</scope>
    <source>
        <strain evidence="13 14">CBS 412.66</strain>
    </source>
</reference>
<comment type="cofactor">
    <cofactor evidence="1">
        <name>Mg(2+)</name>
        <dbReference type="ChEBI" id="CHEBI:18420"/>
    </cofactor>
</comment>
<keyword evidence="6" id="KW-0479">Metal-binding</keyword>
<dbReference type="SMART" id="SM00028">
    <property type="entry name" value="TPR"/>
    <property type="match status" value="2"/>
</dbReference>
<comment type="catalytic activity">
    <reaction evidence="11">
        <text>diphosphate + H2O = 2 phosphate + H(+)</text>
        <dbReference type="Rhea" id="RHEA:24576"/>
        <dbReference type="ChEBI" id="CHEBI:15377"/>
        <dbReference type="ChEBI" id="CHEBI:15378"/>
        <dbReference type="ChEBI" id="CHEBI:33019"/>
        <dbReference type="ChEBI" id="CHEBI:43474"/>
        <dbReference type="EC" id="3.6.1.1"/>
    </reaction>
</comment>
<evidence type="ECO:0000256" key="7">
    <source>
        <dbReference type="ARBA" id="ARBA00022801"/>
    </source>
</evidence>
<evidence type="ECO:0000256" key="10">
    <source>
        <dbReference type="ARBA" id="ARBA00040300"/>
    </source>
</evidence>
<evidence type="ECO:0000256" key="12">
    <source>
        <dbReference type="PROSITE-ProRule" id="PRU00339"/>
    </source>
</evidence>
<evidence type="ECO:0000256" key="1">
    <source>
        <dbReference type="ARBA" id="ARBA00001946"/>
    </source>
</evidence>
<dbReference type="PROSITE" id="PS50005">
    <property type="entry name" value="TPR"/>
    <property type="match status" value="2"/>
</dbReference>
<dbReference type="FunFam" id="3.90.80.10:FF:000004">
    <property type="entry name" value="Inorganic pyrophosphatase"/>
    <property type="match status" value="1"/>
</dbReference>
<dbReference type="GO" id="GO:0006796">
    <property type="term" value="P:phosphate-containing compound metabolic process"/>
    <property type="evidence" value="ECO:0007669"/>
    <property type="project" value="InterPro"/>
</dbReference>
<dbReference type="EC" id="3.6.1.1" evidence="4"/>
<dbReference type="CDD" id="cd00412">
    <property type="entry name" value="pyrophosphatase"/>
    <property type="match status" value="1"/>
</dbReference>
<keyword evidence="5" id="KW-0963">Cytoplasm</keyword>
<keyword evidence="7" id="KW-0378">Hydrolase</keyword>
<dbReference type="InterPro" id="IPR011990">
    <property type="entry name" value="TPR-like_helical_dom_sf"/>
</dbReference>
<proteinExistence type="inferred from homology"/>
<evidence type="ECO:0000256" key="6">
    <source>
        <dbReference type="ARBA" id="ARBA00022723"/>
    </source>
</evidence>
<dbReference type="InterPro" id="IPR036649">
    <property type="entry name" value="Pyrophosphatase_sf"/>
</dbReference>
<sequence length="587" mass="66473">MPFVLATNNTADGITIRTIGAPNTVDYKVYYEKDGHVISAFHDIPLFANDEKTLYNMVVEIPRWTNAKNEINKETPLNPIKQDLQDGNPRFIPNIFPFKGYIWNYGAFPQTWEDPNFISPYTDKKGDNDPIDVIEIGSSVATVGQIKQVKILGILGLLDQDETDWKVIVIDANDPLFEKINDIGDVETYMPGYLESTNTLFKVYKLPQGKKENQIAFDGEAKNKAFATDIVLETHHHWKLLINGTTPRKDIQTINLSVSDSPYKCEPHNVTVASVPESNALPAADLPKELDMWYYTSTLKNTHSITENKDKDTQEEYVSIVRALKDPIVENLQLFCSLRFELFLSNISKSMAVIEEIIEESVTPKAVAEEKIEETLETSKLAEPDLEGDVFFDSEEYQADELQSLIKEAGEYKAKGNAYFGQAEYTSAIAEYENALMICPLSLPKDRAIYFGNIAACHLKQDKYKEARDMCTQALTLDPKYLKALLRRAQANEKIDTSTALTESLEDYKKLKREAKDSYTLRECQRAERELPGRIKDKTEKEKEEMLGKLKDLGNSILGKFGLSTDNFQFQQDPNGSGGYSMNFVNK</sequence>
<evidence type="ECO:0000256" key="4">
    <source>
        <dbReference type="ARBA" id="ARBA00012146"/>
    </source>
</evidence>
<evidence type="ECO:0000256" key="2">
    <source>
        <dbReference type="ARBA" id="ARBA00004496"/>
    </source>
</evidence>
<keyword evidence="8" id="KW-0460">Magnesium</keyword>
<organism evidence="13 14">
    <name type="scientific">Parasitella parasitica</name>
    <dbReference type="NCBI Taxonomy" id="35722"/>
    <lineage>
        <taxon>Eukaryota</taxon>
        <taxon>Fungi</taxon>
        <taxon>Fungi incertae sedis</taxon>
        <taxon>Mucoromycota</taxon>
        <taxon>Mucoromycotina</taxon>
        <taxon>Mucoromycetes</taxon>
        <taxon>Mucorales</taxon>
        <taxon>Mucorineae</taxon>
        <taxon>Mucoraceae</taxon>
        <taxon>Parasitella</taxon>
    </lineage>
</organism>
<name>A0A0B7MY39_9FUNG</name>
<dbReference type="Pfam" id="PF00515">
    <property type="entry name" value="TPR_1"/>
    <property type="match status" value="1"/>
</dbReference>
<dbReference type="InterPro" id="IPR019734">
    <property type="entry name" value="TPR_rpt"/>
</dbReference>
<dbReference type="GO" id="GO:0004427">
    <property type="term" value="F:inorganic diphosphate phosphatase activity"/>
    <property type="evidence" value="ECO:0007669"/>
    <property type="project" value="UniProtKB-EC"/>
</dbReference>
<accession>A0A0B7MY39</accession>
<dbReference type="Pfam" id="PF00719">
    <property type="entry name" value="Pyrophosphatase"/>
    <property type="match status" value="1"/>
</dbReference>
<evidence type="ECO:0000256" key="5">
    <source>
        <dbReference type="ARBA" id="ARBA00022490"/>
    </source>
</evidence>
<dbReference type="AlphaFoldDB" id="A0A0B7MY39"/>
<dbReference type="SUPFAM" id="SSF48452">
    <property type="entry name" value="TPR-like"/>
    <property type="match status" value="1"/>
</dbReference>
<dbReference type="Gene3D" id="3.90.80.10">
    <property type="entry name" value="Inorganic pyrophosphatase"/>
    <property type="match status" value="1"/>
</dbReference>
<comment type="subcellular location">
    <subcellularLocation>
        <location evidence="2">Cytoplasm</location>
    </subcellularLocation>
</comment>
<dbReference type="PANTHER" id="PTHR10286">
    <property type="entry name" value="INORGANIC PYROPHOSPHATASE"/>
    <property type="match status" value="1"/>
</dbReference>
<evidence type="ECO:0000313" key="14">
    <source>
        <dbReference type="Proteomes" id="UP000054107"/>
    </source>
</evidence>
<feature type="repeat" description="TPR" evidence="12">
    <location>
        <begin position="448"/>
        <end position="481"/>
    </location>
</feature>
<dbReference type="InterPro" id="IPR008162">
    <property type="entry name" value="Pyrophosphatase"/>
</dbReference>
<dbReference type="PROSITE" id="PS00387">
    <property type="entry name" value="PPASE"/>
    <property type="match status" value="1"/>
</dbReference>
<evidence type="ECO:0000256" key="9">
    <source>
        <dbReference type="ARBA" id="ARBA00032535"/>
    </source>
</evidence>
<comment type="similarity">
    <text evidence="3">Belongs to the PPase family.</text>
</comment>
<dbReference type="Gene3D" id="1.25.40.10">
    <property type="entry name" value="Tetratricopeptide repeat domain"/>
    <property type="match status" value="1"/>
</dbReference>